<reference evidence="3 4" key="1">
    <citation type="submission" date="2024-03" db="EMBL/GenBank/DDBJ databases">
        <title>The genome assembly and annotation of the cricket Gryllus longicercus Weissman &amp; Gray.</title>
        <authorList>
            <person name="Szrajer S."/>
            <person name="Gray D."/>
            <person name="Ylla G."/>
        </authorList>
    </citation>
    <scope>NUCLEOTIDE SEQUENCE [LARGE SCALE GENOMIC DNA]</scope>
    <source>
        <strain evidence="3">DAG 2021-001</strain>
        <tissue evidence="3">Whole body minus gut</tissue>
    </source>
</reference>
<comment type="caution">
    <text evidence="3">The sequence shown here is derived from an EMBL/GenBank/DDBJ whole genome shotgun (WGS) entry which is preliminary data.</text>
</comment>
<organism evidence="3 4">
    <name type="scientific">Gryllus longicercus</name>
    <dbReference type="NCBI Taxonomy" id="2509291"/>
    <lineage>
        <taxon>Eukaryota</taxon>
        <taxon>Metazoa</taxon>
        <taxon>Ecdysozoa</taxon>
        <taxon>Arthropoda</taxon>
        <taxon>Hexapoda</taxon>
        <taxon>Insecta</taxon>
        <taxon>Pterygota</taxon>
        <taxon>Neoptera</taxon>
        <taxon>Polyneoptera</taxon>
        <taxon>Orthoptera</taxon>
        <taxon>Ensifera</taxon>
        <taxon>Gryllidea</taxon>
        <taxon>Grylloidea</taxon>
        <taxon>Gryllidae</taxon>
        <taxon>Gryllinae</taxon>
        <taxon>Gryllus</taxon>
    </lineage>
</organism>
<feature type="chain" id="PRO_5044711360" evidence="1">
    <location>
        <begin position="23"/>
        <end position="94"/>
    </location>
</feature>
<feature type="signal peptide" evidence="1">
    <location>
        <begin position="1"/>
        <end position="22"/>
    </location>
</feature>
<evidence type="ECO:0000256" key="1">
    <source>
        <dbReference type="SAM" id="SignalP"/>
    </source>
</evidence>
<keyword evidence="4" id="KW-1185">Reference proteome</keyword>
<evidence type="ECO:0000313" key="3">
    <source>
        <dbReference type="EMBL" id="KAK7863349.1"/>
    </source>
</evidence>
<dbReference type="PROSITE" id="PS51257">
    <property type="entry name" value="PROKAR_LIPOPROTEIN"/>
    <property type="match status" value="1"/>
</dbReference>
<proteinExistence type="predicted"/>
<dbReference type="EMBL" id="JAZDUA010000232">
    <property type="protein sequence ID" value="KAK7863349.1"/>
    <property type="molecule type" value="Genomic_DNA"/>
</dbReference>
<dbReference type="Proteomes" id="UP001378592">
    <property type="component" value="Unassembled WGS sequence"/>
</dbReference>
<accession>A0AAN9VSK3</accession>
<sequence length="94" mass="10666">MKFPTLLIYAALLLLILLTVSCECKQKKGKKSEKQVQSRETNIFNFLRILFLRLVYGIATSLGFGESISNFWGGAFVPPGVQDDYDDYGFDDDF</sequence>
<evidence type="ECO:0000313" key="2">
    <source>
        <dbReference type="EMBL" id="KAK7789897.1"/>
    </source>
</evidence>
<keyword evidence="1" id="KW-0732">Signal</keyword>
<dbReference type="AlphaFoldDB" id="A0AAN9VSK3"/>
<dbReference type="EMBL" id="JAZDUA010000696">
    <property type="protein sequence ID" value="KAK7789897.1"/>
    <property type="molecule type" value="Genomic_DNA"/>
</dbReference>
<name>A0AAN9VSK3_9ORTH</name>
<protein>
    <submittedName>
        <fullName evidence="3">Uncharacterized protein</fullName>
    </submittedName>
</protein>
<gene>
    <name evidence="2" type="ORF">R5R35_001433</name>
    <name evidence="3" type="ORF">R5R35_004324</name>
</gene>
<evidence type="ECO:0000313" key="4">
    <source>
        <dbReference type="Proteomes" id="UP001378592"/>
    </source>
</evidence>